<dbReference type="Pfam" id="PF06119">
    <property type="entry name" value="NIDO"/>
    <property type="match status" value="1"/>
</dbReference>
<evidence type="ECO:0000259" key="2">
    <source>
        <dbReference type="Pfam" id="PF07705"/>
    </source>
</evidence>
<name>A0A0F8WH48_9ZZZZ</name>
<dbReference type="Pfam" id="PF07705">
    <property type="entry name" value="CARDB"/>
    <property type="match status" value="1"/>
</dbReference>
<proteinExistence type="predicted"/>
<reference evidence="3" key="1">
    <citation type="journal article" date="2015" name="Nature">
        <title>Complex archaea that bridge the gap between prokaryotes and eukaryotes.</title>
        <authorList>
            <person name="Spang A."/>
            <person name="Saw J.H."/>
            <person name="Jorgensen S.L."/>
            <person name="Zaremba-Niedzwiedzka K."/>
            <person name="Martijn J."/>
            <person name="Lind A.E."/>
            <person name="van Eijk R."/>
            <person name="Schleper C."/>
            <person name="Guy L."/>
            <person name="Ettema T.J."/>
        </authorList>
    </citation>
    <scope>NUCLEOTIDE SEQUENCE</scope>
</reference>
<gene>
    <name evidence="3" type="ORF">LCGC14_3066950</name>
</gene>
<dbReference type="GO" id="GO:0007160">
    <property type="term" value="P:cell-matrix adhesion"/>
    <property type="evidence" value="ECO:0007669"/>
    <property type="project" value="InterPro"/>
</dbReference>
<feature type="non-terminal residue" evidence="3">
    <location>
        <position position="1"/>
    </location>
</feature>
<dbReference type="PANTHER" id="PTHR13802:SF65">
    <property type="entry name" value="NIDOGEN"/>
    <property type="match status" value="1"/>
</dbReference>
<feature type="domain" description="NIDO" evidence="1">
    <location>
        <begin position="183"/>
        <end position="236"/>
    </location>
</feature>
<dbReference type="AlphaFoldDB" id="A0A0F8WH48"/>
<dbReference type="Gene3D" id="2.60.40.10">
    <property type="entry name" value="Immunoglobulins"/>
    <property type="match status" value="1"/>
</dbReference>
<dbReference type="InterPro" id="IPR011635">
    <property type="entry name" value="CARDB"/>
</dbReference>
<dbReference type="InterPro" id="IPR051495">
    <property type="entry name" value="Epithelial_Barrier/Signaling"/>
</dbReference>
<feature type="domain" description="CARDB" evidence="2">
    <location>
        <begin position="34"/>
        <end position="113"/>
    </location>
</feature>
<feature type="non-terminal residue" evidence="3">
    <location>
        <position position="351"/>
    </location>
</feature>
<organism evidence="3">
    <name type="scientific">marine sediment metagenome</name>
    <dbReference type="NCBI Taxonomy" id="412755"/>
    <lineage>
        <taxon>unclassified sequences</taxon>
        <taxon>metagenomes</taxon>
        <taxon>ecological metagenomes</taxon>
    </lineage>
</organism>
<dbReference type="PANTHER" id="PTHR13802">
    <property type="entry name" value="MUCIN 4-RELATED"/>
    <property type="match status" value="1"/>
</dbReference>
<dbReference type="InterPro" id="IPR003886">
    <property type="entry name" value="NIDO_dom"/>
</dbReference>
<evidence type="ECO:0000259" key="1">
    <source>
        <dbReference type="Pfam" id="PF06119"/>
    </source>
</evidence>
<sequence>FTPSENGTYYWSIRAVEGYGLCKISYSYLLIDHDLSVSLEVPTITEIYSTYTINATVSNAGINNESNVDMFLYLDGVQIDSITVLNLTVGASQTINYTWTPDIFKTYNFTAYAPPVLNETIIINNVVTELITISTLSNYTMTPGAPYVWIDASGGTELFLSDDDNATIPLPFDFTFYNETFSTIYLGSNGYLSFTDTAPREYINVDFPSPNPTHEYMIAPFWDDLDRTSGGNIYVQSFGTYWVAEWANIDRFSGSLVGSFELILYENGDIIFSYDYLDYTSGGYTCGLNLGVDTDYYNSYQGLNDLTDDFSIYFTIILINTAPDKLFNPIPSDAATGVSTNPTLFVNVSDP</sequence>
<protein>
    <submittedName>
        <fullName evidence="3">Uncharacterized protein</fullName>
    </submittedName>
</protein>
<dbReference type="EMBL" id="LAZR01065113">
    <property type="protein sequence ID" value="KKK56197.1"/>
    <property type="molecule type" value="Genomic_DNA"/>
</dbReference>
<comment type="caution">
    <text evidence="3">The sequence shown here is derived from an EMBL/GenBank/DDBJ whole genome shotgun (WGS) entry which is preliminary data.</text>
</comment>
<accession>A0A0F8WH48</accession>
<evidence type="ECO:0000313" key="3">
    <source>
        <dbReference type="EMBL" id="KKK56197.1"/>
    </source>
</evidence>
<dbReference type="InterPro" id="IPR013783">
    <property type="entry name" value="Ig-like_fold"/>
</dbReference>